<proteinExistence type="predicted"/>
<dbReference type="RefSeq" id="XP_040940084.1">
    <property type="nucleotide sequence ID" value="XM_041084150.1"/>
</dbReference>
<dbReference type="InterPro" id="IPR000477">
    <property type="entry name" value="RT_dom"/>
</dbReference>
<dbReference type="Proteomes" id="UP000818029">
    <property type="component" value="Chromosome A12"/>
</dbReference>
<dbReference type="PANTHER" id="PTHR48475:SF1">
    <property type="entry name" value="RNASE H TYPE-1 DOMAIN-CONTAINING PROTEIN"/>
    <property type="match status" value="1"/>
</dbReference>
<organism evidence="2 3">
    <name type="scientific">Gossypium hirsutum</name>
    <name type="common">Upland cotton</name>
    <name type="synonym">Gossypium mexicanum</name>
    <dbReference type="NCBI Taxonomy" id="3635"/>
    <lineage>
        <taxon>Eukaryota</taxon>
        <taxon>Viridiplantae</taxon>
        <taxon>Streptophyta</taxon>
        <taxon>Embryophyta</taxon>
        <taxon>Tracheophyta</taxon>
        <taxon>Spermatophyta</taxon>
        <taxon>Magnoliopsida</taxon>
        <taxon>eudicotyledons</taxon>
        <taxon>Gunneridae</taxon>
        <taxon>Pentapetalae</taxon>
        <taxon>rosids</taxon>
        <taxon>malvids</taxon>
        <taxon>Malvales</taxon>
        <taxon>Malvaceae</taxon>
        <taxon>Malvoideae</taxon>
        <taxon>Gossypium</taxon>
    </lineage>
</organism>
<dbReference type="Pfam" id="PF00078">
    <property type="entry name" value="RVT_1"/>
    <property type="match status" value="1"/>
</dbReference>
<name>A0ABM2ZD24_GOSHI</name>
<dbReference type="InterPro" id="IPR043128">
    <property type="entry name" value="Rev_trsase/Diguanyl_cyclase"/>
</dbReference>
<gene>
    <name evidence="3" type="primary">LOC121211391</name>
</gene>
<dbReference type="SUPFAM" id="SSF56672">
    <property type="entry name" value="DNA/RNA polymerases"/>
    <property type="match status" value="1"/>
</dbReference>
<accession>A0ABM2ZD24</accession>
<dbReference type="PROSITE" id="PS50878">
    <property type="entry name" value="RT_POL"/>
    <property type="match status" value="1"/>
</dbReference>
<sequence length="255" mass="29778">MVTLFHEMMYKEIKVYVDDMIAKSKTEKEHVQVLRKLFLRLRKFQLKLNPAKCTFGARSGKLFGFVVSKRGIEIDLDKVKAIQELPPPHTQKEVRVYVNQKAVKGSAIADFLASRALEDYEPLSFDFPNEDLMYVATTEEDSQEGHLWKLNFDGASNAVVNKQEDMKPIQMSIYEAPAHCCNIEEEEEKDDHPWYQDILRYVKSREYPDKVTENDKRTLRRLASDYVLDGEILYKRRKDQVHETSSTGHVLQRMV</sequence>
<dbReference type="Gene3D" id="3.30.70.270">
    <property type="match status" value="1"/>
</dbReference>
<evidence type="ECO:0000313" key="2">
    <source>
        <dbReference type="Proteomes" id="UP000818029"/>
    </source>
</evidence>
<dbReference type="InterPro" id="IPR043502">
    <property type="entry name" value="DNA/RNA_pol_sf"/>
</dbReference>
<feature type="domain" description="Reverse transcriptase" evidence="1">
    <location>
        <begin position="1"/>
        <end position="67"/>
    </location>
</feature>
<dbReference type="PANTHER" id="PTHR48475">
    <property type="entry name" value="RIBONUCLEASE H"/>
    <property type="match status" value="1"/>
</dbReference>
<reference evidence="2" key="1">
    <citation type="journal article" date="2020" name="Nat. Genet.">
        <title>Genomic diversifications of five Gossypium allopolyploid species and their impact on cotton improvement.</title>
        <authorList>
            <person name="Chen Z.J."/>
            <person name="Sreedasyam A."/>
            <person name="Ando A."/>
            <person name="Song Q."/>
            <person name="De Santiago L.M."/>
            <person name="Hulse-Kemp A.M."/>
            <person name="Ding M."/>
            <person name="Ye W."/>
            <person name="Kirkbride R.C."/>
            <person name="Jenkins J."/>
            <person name="Plott C."/>
            <person name="Lovell J."/>
            <person name="Lin Y.M."/>
            <person name="Vaughn R."/>
            <person name="Liu B."/>
            <person name="Simpson S."/>
            <person name="Scheffler B.E."/>
            <person name="Wen L."/>
            <person name="Saski C.A."/>
            <person name="Grover C.E."/>
            <person name="Hu G."/>
            <person name="Conover J.L."/>
            <person name="Carlson J.W."/>
            <person name="Shu S."/>
            <person name="Boston L.B."/>
            <person name="Williams M."/>
            <person name="Peterson D.G."/>
            <person name="McGee K."/>
            <person name="Jones D.C."/>
            <person name="Wendel J.F."/>
            <person name="Stelly D.M."/>
            <person name="Grimwood J."/>
            <person name="Schmutz J."/>
        </authorList>
    </citation>
    <scope>NUCLEOTIDE SEQUENCE [LARGE SCALE GENOMIC DNA]</scope>
    <source>
        <strain evidence="2">cv. TM-1</strain>
    </source>
</reference>
<reference evidence="3" key="2">
    <citation type="submission" date="2025-08" db="UniProtKB">
        <authorList>
            <consortium name="RefSeq"/>
        </authorList>
    </citation>
    <scope>IDENTIFICATION</scope>
</reference>
<evidence type="ECO:0000313" key="3">
    <source>
        <dbReference type="RefSeq" id="XP_040940084.1"/>
    </source>
</evidence>
<protein>
    <recommendedName>
        <fullName evidence="1">Reverse transcriptase domain-containing protein</fullName>
    </recommendedName>
</protein>
<keyword evidence="2" id="KW-1185">Reference proteome</keyword>
<evidence type="ECO:0000259" key="1">
    <source>
        <dbReference type="PROSITE" id="PS50878"/>
    </source>
</evidence>
<dbReference type="GeneID" id="121211391"/>